<dbReference type="AlphaFoldDB" id="A0A518KEH7"/>
<dbReference type="KEGG" id="bmei:Spa11_44160"/>
<evidence type="ECO:0000313" key="2">
    <source>
        <dbReference type="EMBL" id="QDV76191.1"/>
    </source>
</evidence>
<dbReference type="SUPFAM" id="SSF51658">
    <property type="entry name" value="Xylose isomerase-like"/>
    <property type="match status" value="1"/>
</dbReference>
<dbReference type="Gene3D" id="3.20.20.150">
    <property type="entry name" value="Divalent-metal-dependent TIM barrel enzymes"/>
    <property type="match status" value="1"/>
</dbReference>
<dbReference type="Proteomes" id="UP000316426">
    <property type="component" value="Chromosome"/>
</dbReference>
<dbReference type="InterPro" id="IPR050312">
    <property type="entry name" value="IolE/XylAMocC-like"/>
</dbReference>
<dbReference type="PANTHER" id="PTHR12110">
    <property type="entry name" value="HYDROXYPYRUVATE ISOMERASE"/>
    <property type="match status" value="1"/>
</dbReference>
<accession>A0A518KEH7</accession>
<sequence length="251" mass="27414">MFVTASTECFPDRSNEAVLELLIDLGFTSVELALNESAPGGWMKPSEVLADTDNAIKRCGSTARMDIAALSIQSDAEGPAVLDEFEAICKLAKALKVVTIVVPSSPLGTPFNEEIEKLKKMVALAALEGAVVALKTQVDCMTQDLETAAVFCNHVKGLGLALDPSCYTTGPHKGKAIDKLLPFVRHTHLRDSTKDEYQVRVGQGEIDYGKLITQLQRVKYRRALSIHMTPMEGLEHPPEVRKLRLLLDSLL</sequence>
<dbReference type="InterPro" id="IPR013022">
    <property type="entry name" value="Xyl_isomerase-like_TIM-brl"/>
</dbReference>
<gene>
    <name evidence="2" type="ORF">Spa11_44160</name>
</gene>
<dbReference type="EMBL" id="CP036349">
    <property type="protein sequence ID" value="QDV76191.1"/>
    <property type="molecule type" value="Genomic_DNA"/>
</dbReference>
<dbReference type="GO" id="GO:0016853">
    <property type="term" value="F:isomerase activity"/>
    <property type="evidence" value="ECO:0007669"/>
    <property type="project" value="UniProtKB-KW"/>
</dbReference>
<feature type="domain" description="Xylose isomerase-like TIM barrel" evidence="1">
    <location>
        <begin position="20"/>
        <end position="232"/>
    </location>
</feature>
<organism evidence="2 3">
    <name type="scientific">Botrimarina mediterranea</name>
    <dbReference type="NCBI Taxonomy" id="2528022"/>
    <lineage>
        <taxon>Bacteria</taxon>
        <taxon>Pseudomonadati</taxon>
        <taxon>Planctomycetota</taxon>
        <taxon>Planctomycetia</taxon>
        <taxon>Pirellulales</taxon>
        <taxon>Lacipirellulaceae</taxon>
        <taxon>Botrimarina</taxon>
    </lineage>
</organism>
<evidence type="ECO:0000259" key="1">
    <source>
        <dbReference type="Pfam" id="PF01261"/>
    </source>
</evidence>
<dbReference type="PANTHER" id="PTHR12110:SF53">
    <property type="entry name" value="BLR5974 PROTEIN"/>
    <property type="match status" value="1"/>
</dbReference>
<dbReference type="InterPro" id="IPR036237">
    <property type="entry name" value="Xyl_isomerase-like_sf"/>
</dbReference>
<proteinExistence type="predicted"/>
<reference evidence="2 3" key="1">
    <citation type="submission" date="2019-02" db="EMBL/GenBank/DDBJ databases">
        <title>Deep-cultivation of Planctomycetes and their phenomic and genomic characterization uncovers novel biology.</title>
        <authorList>
            <person name="Wiegand S."/>
            <person name="Jogler M."/>
            <person name="Boedeker C."/>
            <person name="Pinto D."/>
            <person name="Vollmers J."/>
            <person name="Rivas-Marin E."/>
            <person name="Kohn T."/>
            <person name="Peeters S.H."/>
            <person name="Heuer A."/>
            <person name="Rast P."/>
            <person name="Oberbeckmann S."/>
            <person name="Bunk B."/>
            <person name="Jeske O."/>
            <person name="Meyerdierks A."/>
            <person name="Storesund J.E."/>
            <person name="Kallscheuer N."/>
            <person name="Luecker S."/>
            <person name="Lage O.M."/>
            <person name="Pohl T."/>
            <person name="Merkel B.J."/>
            <person name="Hornburger P."/>
            <person name="Mueller R.-W."/>
            <person name="Bruemmer F."/>
            <person name="Labrenz M."/>
            <person name="Spormann A.M."/>
            <person name="Op den Camp H."/>
            <person name="Overmann J."/>
            <person name="Amann R."/>
            <person name="Jetten M.S.M."/>
            <person name="Mascher T."/>
            <person name="Medema M.H."/>
            <person name="Devos D.P."/>
            <person name="Kaster A.-K."/>
            <person name="Ovreas L."/>
            <person name="Rohde M."/>
            <person name="Galperin M.Y."/>
            <person name="Jogler C."/>
        </authorList>
    </citation>
    <scope>NUCLEOTIDE SEQUENCE [LARGE SCALE GENOMIC DNA]</scope>
    <source>
        <strain evidence="2 3">Spa11</strain>
    </source>
</reference>
<keyword evidence="3" id="KW-1185">Reference proteome</keyword>
<keyword evidence="2" id="KW-0413">Isomerase</keyword>
<dbReference type="RefSeq" id="WP_145116651.1">
    <property type="nucleotide sequence ID" value="NZ_CP036349.1"/>
</dbReference>
<name>A0A518KEH7_9BACT</name>
<evidence type="ECO:0000313" key="3">
    <source>
        <dbReference type="Proteomes" id="UP000316426"/>
    </source>
</evidence>
<dbReference type="Pfam" id="PF01261">
    <property type="entry name" value="AP_endonuc_2"/>
    <property type="match status" value="1"/>
</dbReference>
<protein>
    <submittedName>
        <fullName evidence="2">Xylose isomerase-like TIM barrel</fullName>
    </submittedName>
</protein>